<dbReference type="PANTHER" id="PTHR10849">
    <property type="entry name" value="NADH DEHYDROGENASE UBIQUINONE IRON-SULFUR PROTEIN 8, MITOCHONDRIAL"/>
    <property type="match status" value="1"/>
</dbReference>
<evidence type="ECO:0000256" key="1">
    <source>
        <dbReference type="ARBA" id="ARBA00022475"/>
    </source>
</evidence>
<dbReference type="InterPro" id="IPR017896">
    <property type="entry name" value="4Fe4S_Fe-S-bd"/>
</dbReference>
<organism evidence="14">
    <name type="scientific">freshwater metagenome</name>
    <dbReference type="NCBI Taxonomy" id="449393"/>
    <lineage>
        <taxon>unclassified sequences</taxon>
        <taxon>metagenomes</taxon>
        <taxon>ecological metagenomes</taxon>
    </lineage>
</organism>
<evidence type="ECO:0000256" key="6">
    <source>
        <dbReference type="ARBA" id="ARBA00022967"/>
    </source>
</evidence>
<dbReference type="AlphaFoldDB" id="A0A6J6K382"/>
<feature type="region of interest" description="Disordered" evidence="12">
    <location>
        <begin position="108"/>
        <end position="131"/>
    </location>
</feature>
<evidence type="ECO:0000256" key="3">
    <source>
        <dbReference type="ARBA" id="ARBA00022719"/>
    </source>
</evidence>
<name>A0A6J6K382_9ZZZZ</name>
<dbReference type="GO" id="GO:0016651">
    <property type="term" value="F:oxidoreductase activity, acting on NAD(P)H"/>
    <property type="evidence" value="ECO:0007669"/>
    <property type="project" value="InterPro"/>
</dbReference>
<dbReference type="GO" id="GO:0048038">
    <property type="term" value="F:quinone binding"/>
    <property type="evidence" value="ECO:0007669"/>
    <property type="project" value="UniProtKB-KW"/>
</dbReference>
<keyword evidence="6" id="KW-1278">Translocase</keyword>
<dbReference type="PROSITE" id="PS00198">
    <property type="entry name" value="4FE4S_FER_1"/>
    <property type="match status" value="1"/>
</dbReference>
<feature type="domain" description="4Fe-4S ferredoxin-type" evidence="13">
    <location>
        <begin position="4"/>
        <end position="33"/>
    </location>
</feature>
<keyword evidence="8" id="KW-0411">Iron-sulfur</keyword>
<dbReference type="GO" id="GO:0051539">
    <property type="term" value="F:4 iron, 4 sulfur cluster binding"/>
    <property type="evidence" value="ECO:0007669"/>
    <property type="project" value="UniProtKB-KW"/>
</dbReference>
<evidence type="ECO:0000256" key="2">
    <source>
        <dbReference type="ARBA" id="ARBA00022485"/>
    </source>
</evidence>
<evidence type="ECO:0000259" key="13">
    <source>
        <dbReference type="PROSITE" id="PS51379"/>
    </source>
</evidence>
<feature type="domain" description="4Fe-4S ferredoxin-type" evidence="13">
    <location>
        <begin position="56"/>
        <end position="85"/>
    </location>
</feature>
<dbReference type="GO" id="GO:0046872">
    <property type="term" value="F:metal ion binding"/>
    <property type="evidence" value="ECO:0007669"/>
    <property type="project" value="UniProtKB-KW"/>
</dbReference>
<keyword evidence="11" id="KW-0472">Membrane</keyword>
<evidence type="ECO:0000256" key="4">
    <source>
        <dbReference type="ARBA" id="ARBA00022723"/>
    </source>
</evidence>
<dbReference type="Gene3D" id="3.30.70.3270">
    <property type="match status" value="1"/>
</dbReference>
<evidence type="ECO:0000256" key="9">
    <source>
        <dbReference type="ARBA" id="ARBA00023027"/>
    </source>
</evidence>
<dbReference type="PANTHER" id="PTHR10849:SF24">
    <property type="entry name" value="NADH-QUINONE OXIDOREDUCTASE SUBUNIT I 2"/>
    <property type="match status" value="1"/>
</dbReference>
<sequence>MTHSTIALHPASCTSCMLCVRECPDWCITVQAHTEPDPDAPAYSNSRRQATKNVLDQFTIDFGQCMWCGICIDVCPFDALFWSDSPMPAGQGRGELIYGIEALAASLPSARRSDGSVAPQIDEPPSGRRKK</sequence>
<evidence type="ECO:0000256" key="11">
    <source>
        <dbReference type="ARBA" id="ARBA00023136"/>
    </source>
</evidence>
<evidence type="ECO:0000256" key="12">
    <source>
        <dbReference type="SAM" id="MobiDB-lite"/>
    </source>
</evidence>
<reference evidence="14" key="1">
    <citation type="submission" date="2020-05" db="EMBL/GenBank/DDBJ databases">
        <authorList>
            <person name="Chiriac C."/>
            <person name="Salcher M."/>
            <person name="Ghai R."/>
            <person name="Kavagutti S V."/>
        </authorList>
    </citation>
    <scope>NUCLEOTIDE SEQUENCE</scope>
</reference>
<evidence type="ECO:0000256" key="10">
    <source>
        <dbReference type="ARBA" id="ARBA00023075"/>
    </source>
</evidence>
<evidence type="ECO:0000256" key="5">
    <source>
        <dbReference type="ARBA" id="ARBA00022737"/>
    </source>
</evidence>
<dbReference type="GO" id="GO:0016020">
    <property type="term" value="C:membrane"/>
    <property type="evidence" value="ECO:0007669"/>
    <property type="project" value="InterPro"/>
</dbReference>
<keyword evidence="7" id="KW-0408">Iron</keyword>
<gene>
    <name evidence="14" type="ORF">UFOPK2237_00111</name>
</gene>
<keyword evidence="9" id="KW-0520">NAD</keyword>
<keyword evidence="5" id="KW-0677">Repeat</keyword>
<evidence type="ECO:0000256" key="8">
    <source>
        <dbReference type="ARBA" id="ARBA00023014"/>
    </source>
</evidence>
<dbReference type="InterPro" id="IPR010226">
    <property type="entry name" value="NADH_quinone_OxRdtase_chainI"/>
</dbReference>
<evidence type="ECO:0000256" key="7">
    <source>
        <dbReference type="ARBA" id="ARBA00023004"/>
    </source>
</evidence>
<keyword evidence="2" id="KW-0004">4Fe-4S</keyword>
<keyword evidence="3" id="KW-0874">Quinone</keyword>
<accession>A0A6J6K382</accession>
<dbReference type="Pfam" id="PF13484">
    <property type="entry name" value="Fer4_16"/>
    <property type="match status" value="1"/>
</dbReference>
<keyword evidence="10" id="KW-0830">Ubiquinone</keyword>
<proteinExistence type="predicted"/>
<protein>
    <submittedName>
        <fullName evidence="14">Unannotated protein</fullName>
    </submittedName>
</protein>
<dbReference type="SUPFAM" id="SSF54862">
    <property type="entry name" value="4Fe-4S ferredoxins"/>
    <property type="match status" value="1"/>
</dbReference>
<dbReference type="PROSITE" id="PS51379">
    <property type="entry name" value="4FE4S_FER_2"/>
    <property type="match status" value="2"/>
</dbReference>
<dbReference type="EMBL" id="CAEZWI010000006">
    <property type="protein sequence ID" value="CAB4644227.1"/>
    <property type="molecule type" value="Genomic_DNA"/>
</dbReference>
<dbReference type="InterPro" id="IPR017900">
    <property type="entry name" value="4Fe4S_Fe_S_CS"/>
</dbReference>
<evidence type="ECO:0000313" key="14">
    <source>
        <dbReference type="EMBL" id="CAB4644227.1"/>
    </source>
</evidence>
<keyword evidence="1" id="KW-1003">Cell membrane</keyword>
<keyword evidence="4" id="KW-0479">Metal-binding</keyword>